<accession>D7NF40</accession>
<dbReference type="Proteomes" id="UP000003805">
    <property type="component" value="Unassembled WGS sequence"/>
</dbReference>
<dbReference type="HOGENOM" id="CLU_035806_0_0_10"/>
<organism evidence="1 2">
    <name type="scientific">Segatella oris C735</name>
    <dbReference type="NCBI Taxonomy" id="563008"/>
    <lineage>
        <taxon>Bacteria</taxon>
        <taxon>Pseudomonadati</taxon>
        <taxon>Bacteroidota</taxon>
        <taxon>Bacteroidia</taxon>
        <taxon>Bacteroidales</taxon>
        <taxon>Prevotellaceae</taxon>
        <taxon>Segatella</taxon>
    </lineage>
</organism>
<name>D7NF40_9BACT</name>
<keyword evidence="1" id="KW-0449">Lipoprotein</keyword>
<protein>
    <submittedName>
        <fullName evidence="1">Lipoprotein</fullName>
    </submittedName>
</protein>
<gene>
    <name evidence="1" type="ORF">HMPREF0665_02172</name>
</gene>
<dbReference type="eggNOG" id="ENOG502ZB6G">
    <property type="taxonomic scope" value="Bacteria"/>
</dbReference>
<dbReference type="AlphaFoldDB" id="D7NF40"/>
<evidence type="ECO:0000313" key="1">
    <source>
        <dbReference type="EMBL" id="EFI47887.1"/>
    </source>
</evidence>
<keyword evidence="2" id="KW-1185">Reference proteome</keyword>
<dbReference type="EMBL" id="GL349571">
    <property type="protein sequence ID" value="EFI47887.1"/>
    <property type="molecule type" value="Genomic_DNA"/>
</dbReference>
<proteinExistence type="predicted"/>
<evidence type="ECO:0000313" key="2">
    <source>
        <dbReference type="Proteomes" id="UP000003805"/>
    </source>
</evidence>
<reference evidence="1 2" key="1">
    <citation type="submission" date="2010-02" db="EMBL/GenBank/DDBJ databases">
        <title>The Genome Sequence of Prevotella oris strain C735.</title>
        <authorList>
            <consortium name="The Broad Institute Genome Sequencing Platform"/>
            <person name="Ward D."/>
            <person name="Feldgarden M."/>
            <person name="Earl A."/>
            <person name="Young S.K."/>
            <person name="Zeng Q."/>
            <person name="Koehrsen M."/>
            <person name="Alvarado L."/>
            <person name="Berlin A."/>
            <person name="Bochicchio J."/>
            <person name="Borenstein D."/>
            <person name="Chapman S.B."/>
            <person name="Chen Z."/>
            <person name="Engels R."/>
            <person name="Freedman E."/>
            <person name="Gellesch M."/>
            <person name="Goldberg J."/>
            <person name="Griggs A."/>
            <person name="Gujja S."/>
            <person name="Heilman E."/>
            <person name="Heiman D."/>
            <person name="Hepburn T."/>
            <person name="Howarth C."/>
            <person name="Jen D."/>
            <person name="Larson L."/>
            <person name="Mehta T."/>
            <person name="Park D."/>
            <person name="Pearson M."/>
            <person name="Roberts A."/>
            <person name="Saif S."/>
            <person name="Shea T."/>
            <person name="Shenoy N."/>
            <person name="Sisk P."/>
            <person name="Stolte C."/>
            <person name="Sykes S."/>
            <person name="Thomson T."/>
            <person name="Walk T."/>
            <person name="White J."/>
            <person name="Yandava C."/>
            <person name="Sibley C.D."/>
            <person name="Field T.R."/>
            <person name="Grinwis M."/>
            <person name="Eshaghurshan C.S."/>
            <person name="Surette M.G."/>
            <person name="Haas B."/>
            <person name="Nusbaum C."/>
            <person name="Birren B."/>
        </authorList>
    </citation>
    <scope>NUCLEOTIDE SEQUENCE [LARGE SCALE GENOMIC DNA]</scope>
    <source>
        <strain evidence="1 2">C735</strain>
    </source>
</reference>
<sequence length="592" mass="64949">MEVSMVTISQPMMTMLMQSNMTGDCRIVMRMIGTKQMNRIKERSELKIMMNKNLFFTACLFASGLLVGCSSESTGSENGGSKKETEHLAVFSTEDAVVSAKPTITRTTGVYNGHAIDFSWTPSDKLWIHDGMSLIKNTSDNITGVQASAKFYYDRTFNKLSYPVRFMGTDASAGDKVTIAANQTQAQPNNAAHIGKDGDCGTATATPVGGIYKFRLMHKAAYVTFTPWYGKEELASTVSVTAIKLTIDAASNAGKSIAGTFNFDDSGLGTLHSNGTNSITLELTNGFPVPKAADYTKNAATMVVCPGTYNKVTIAYTLKDTKTGVTGIVSQTFPTMTFNAGKNRPIGKNELGMNNYKPNYYQWDAGKPYWDGYTGTIPAVNGEGGNYKPASGSDRYMNANPNSFEGNNICKFAPNVNEATLYSFFGDSHWDGNMVWTMNGHLYQGGMWFLKLNKISSGGHSGFTHPVTNIHAWQNNYIPSNSNHYWNDWSETNVGTVNADAWTTDVKHTGEPANVDNYFFLPAMGYLKENGTLVLNDQDKYGYYGSYWTSNGVVVGIVQGLSLHFNDKKVGVNVDDRLWAYPIFDAVTYQLK</sequence>